<accession>A0AAE0BDU0</accession>
<sequence length="1002" mass="112704">MDIASESKGTRTSLRSLLRRRDGAPPAGGGPLLRAEHDRLTKVAKTINAASGNVTSRWRVTKLPTWPASIGAMRMPGELLGPDEQLTENQTSHGSAVPENMSFDLEEVPDLLKASADGFSDEEGPDDAETARLLGQLRLESDATEYNENIFVQAFHAHGCDQAWPTDYDMWDERTATEAGLMDELLRTAEEGQDVDMPEEENVVDMPPPENLQWDIRPGEPLFSDNPDNDITVGEAVYYFMQLRMDQGWSRPAFDRFLKVLLMLLDPRKWDPMEECGVVLEKDEAGIVVKRCKERRFEVVKTADGEKLRPKEWFYYFPIEDTIRRWMECPEFCKARARRDARLQCDFWTSELARTINRHASVKGALLQDAPRIETPVGGDPYVEYAEHHVMVISPGADDCQVFNSDVGSYSMGVGVVKSEDLHYSMRHRDKFHKYLWMTKGPRQKIVNPLVVWGLFEDEMLSLSKGQTVDGAAFVVHDAFLKKSYQLTVILGMVYADSVMRITMGRFMGISSYRADPYSLFEGTVGPGGRGMYFRGYFKEVEQQGWTNSKGSKKVWADDADAMITKQMHASMVASTESGAEPAHATGRHGRGALERIPYFDPMHAYAHPFAHCVLYGNAKRCLKLWFGKLSNNTHPRLVLPKAIVDEIQSRAALIQPPHDIGRPYHCVVKYLADSPLTETEVRRAREVAKEHLWEHAAIMEDKGPAKMLTFNMRLAVVHLFRQEYYLGDVGAAMEFWVERGIQRAKGIVKDSHVKNKPVEAIMNGTCEKLALEAYVSLHPTMRSLPELANELYPGQAAVSVGLVDPAAEAKTSPCYFMGTGRRVAHDAPVLASCLAQLQHLVGMLHPRQQGAQALCTCDIIVYLRMSLNLEEFTSSLYTRAEKRVSYHVSISDTGFGNLLPTGLDSLSEFPYAKVLAYYLVIDTESQHTVCRLASLRAYRQVEDEYMENQGITVLARNDYVELLLPCALIGTKALFVETKSKDTGDNLYHAVHLLREIQGIH</sequence>
<evidence type="ECO:0000313" key="3">
    <source>
        <dbReference type="Proteomes" id="UP001190700"/>
    </source>
</evidence>
<evidence type="ECO:0000256" key="1">
    <source>
        <dbReference type="SAM" id="MobiDB-lite"/>
    </source>
</evidence>
<dbReference type="AlphaFoldDB" id="A0AAE0BDU0"/>
<feature type="region of interest" description="Disordered" evidence="1">
    <location>
        <begin position="1"/>
        <end position="33"/>
    </location>
</feature>
<dbReference type="EMBL" id="LGRX02035463">
    <property type="protein sequence ID" value="KAK3234763.1"/>
    <property type="molecule type" value="Genomic_DNA"/>
</dbReference>
<proteinExistence type="predicted"/>
<keyword evidence="3" id="KW-1185">Reference proteome</keyword>
<gene>
    <name evidence="2" type="ORF">CYMTET_54986</name>
</gene>
<protein>
    <submittedName>
        <fullName evidence="2">Uncharacterized protein</fullName>
    </submittedName>
</protein>
<name>A0AAE0BDU0_9CHLO</name>
<organism evidence="2 3">
    <name type="scientific">Cymbomonas tetramitiformis</name>
    <dbReference type="NCBI Taxonomy" id="36881"/>
    <lineage>
        <taxon>Eukaryota</taxon>
        <taxon>Viridiplantae</taxon>
        <taxon>Chlorophyta</taxon>
        <taxon>Pyramimonadophyceae</taxon>
        <taxon>Pyramimonadales</taxon>
        <taxon>Pyramimonadaceae</taxon>
        <taxon>Cymbomonas</taxon>
    </lineage>
</organism>
<dbReference type="Proteomes" id="UP001190700">
    <property type="component" value="Unassembled WGS sequence"/>
</dbReference>
<comment type="caution">
    <text evidence="2">The sequence shown here is derived from an EMBL/GenBank/DDBJ whole genome shotgun (WGS) entry which is preliminary data.</text>
</comment>
<reference evidence="2 3" key="1">
    <citation type="journal article" date="2015" name="Genome Biol. Evol.">
        <title>Comparative Genomics of a Bacterivorous Green Alga Reveals Evolutionary Causalities and Consequences of Phago-Mixotrophic Mode of Nutrition.</title>
        <authorList>
            <person name="Burns J.A."/>
            <person name="Paasch A."/>
            <person name="Narechania A."/>
            <person name="Kim E."/>
        </authorList>
    </citation>
    <scope>NUCLEOTIDE SEQUENCE [LARGE SCALE GENOMIC DNA]</scope>
    <source>
        <strain evidence="2 3">PLY_AMNH</strain>
    </source>
</reference>
<evidence type="ECO:0000313" key="2">
    <source>
        <dbReference type="EMBL" id="KAK3234763.1"/>
    </source>
</evidence>